<name>A0ABQ9HXA4_9NEOP</name>
<evidence type="ECO:0000313" key="2">
    <source>
        <dbReference type="Proteomes" id="UP001159363"/>
    </source>
</evidence>
<keyword evidence="2" id="KW-1185">Reference proteome</keyword>
<protein>
    <submittedName>
        <fullName evidence="1">Uncharacterized protein</fullName>
    </submittedName>
</protein>
<organism evidence="1 2">
    <name type="scientific">Dryococelus australis</name>
    <dbReference type="NCBI Taxonomy" id="614101"/>
    <lineage>
        <taxon>Eukaryota</taxon>
        <taxon>Metazoa</taxon>
        <taxon>Ecdysozoa</taxon>
        <taxon>Arthropoda</taxon>
        <taxon>Hexapoda</taxon>
        <taxon>Insecta</taxon>
        <taxon>Pterygota</taxon>
        <taxon>Neoptera</taxon>
        <taxon>Polyneoptera</taxon>
        <taxon>Phasmatodea</taxon>
        <taxon>Verophasmatodea</taxon>
        <taxon>Anareolatae</taxon>
        <taxon>Phasmatidae</taxon>
        <taxon>Eurycanthinae</taxon>
        <taxon>Dryococelus</taxon>
    </lineage>
</organism>
<gene>
    <name evidence="1" type="ORF">PR048_008500</name>
</gene>
<evidence type="ECO:0000313" key="1">
    <source>
        <dbReference type="EMBL" id="KAJ8889006.1"/>
    </source>
</evidence>
<reference evidence="1 2" key="1">
    <citation type="submission" date="2023-02" db="EMBL/GenBank/DDBJ databases">
        <title>LHISI_Scaffold_Assembly.</title>
        <authorList>
            <person name="Stuart O.P."/>
            <person name="Cleave R."/>
            <person name="Magrath M.J.L."/>
            <person name="Mikheyev A.S."/>
        </authorList>
    </citation>
    <scope>NUCLEOTIDE SEQUENCE [LARGE SCALE GENOMIC DNA]</scope>
    <source>
        <strain evidence="1">Daus_M_001</strain>
        <tissue evidence="1">Leg muscle</tissue>
    </source>
</reference>
<sequence>MDLLLTSHKSSLADTKALDLSTDISCWLVKSRLRISGFSTTASVLFRLKTHTNFETTKERL</sequence>
<comment type="caution">
    <text evidence="1">The sequence shown here is derived from an EMBL/GenBank/DDBJ whole genome shotgun (WGS) entry which is preliminary data.</text>
</comment>
<accession>A0ABQ9HXA4</accession>
<proteinExistence type="predicted"/>
<dbReference type="Proteomes" id="UP001159363">
    <property type="component" value="Chromosome 3"/>
</dbReference>
<dbReference type="EMBL" id="JARBHB010000003">
    <property type="protein sequence ID" value="KAJ8889006.1"/>
    <property type="molecule type" value="Genomic_DNA"/>
</dbReference>